<protein>
    <submittedName>
        <fullName evidence="2">Sugar phosphate isomerase/epimerase</fullName>
    </submittedName>
</protein>
<dbReference type="STRING" id="861298.SAMN04488136_107164"/>
<gene>
    <name evidence="2" type="ORF">SAMN04488136_107164</name>
</gene>
<dbReference type="InterPro" id="IPR050312">
    <property type="entry name" value="IolE/XylAMocC-like"/>
</dbReference>
<evidence type="ECO:0000313" key="3">
    <source>
        <dbReference type="Proteomes" id="UP000198854"/>
    </source>
</evidence>
<dbReference type="AlphaFoldDB" id="A0A1G7ZEZ2"/>
<dbReference type="Proteomes" id="UP000198854">
    <property type="component" value="Unassembled WGS sequence"/>
</dbReference>
<feature type="domain" description="Xylose isomerase-like TIM barrel" evidence="1">
    <location>
        <begin position="20"/>
        <end position="252"/>
    </location>
</feature>
<name>A0A1G7ZEZ2_9VIBR</name>
<dbReference type="Pfam" id="PF01261">
    <property type="entry name" value="AP_endonuc_2"/>
    <property type="match status" value="1"/>
</dbReference>
<dbReference type="PANTHER" id="PTHR12110">
    <property type="entry name" value="HYDROXYPYRUVATE ISOMERASE"/>
    <property type="match status" value="1"/>
</dbReference>
<dbReference type="PANTHER" id="PTHR12110:SF21">
    <property type="entry name" value="XYLOSE ISOMERASE-LIKE TIM BARREL DOMAIN-CONTAINING PROTEIN"/>
    <property type="match status" value="1"/>
</dbReference>
<dbReference type="EMBL" id="FNDD01000007">
    <property type="protein sequence ID" value="SDH07254.1"/>
    <property type="molecule type" value="Genomic_DNA"/>
</dbReference>
<organism evidence="2 3">
    <name type="scientific">Vibrio xiamenensis</name>
    <dbReference type="NCBI Taxonomy" id="861298"/>
    <lineage>
        <taxon>Bacteria</taxon>
        <taxon>Pseudomonadati</taxon>
        <taxon>Pseudomonadota</taxon>
        <taxon>Gammaproteobacteria</taxon>
        <taxon>Vibrionales</taxon>
        <taxon>Vibrionaceae</taxon>
        <taxon>Vibrio</taxon>
    </lineage>
</organism>
<reference evidence="2 3" key="1">
    <citation type="submission" date="2016-10" db="EMBL/GenBank/DDBJ databases">
        <authorList>
            <person name="de Groot N.N."/>
        </authorList>
    </citation>
    <scope>NUCLEOTIDE SEQUENCE [LARGE SCALE GENOMIC DNA]</scope>
    <source>
        <strain evidence="2 3">CGMCC 1.10228</strain>
    </source>
</reference>
<accession>A0A1G7ZEZ2</accession>
<evidence type="ECO:0000313" key="2">
    <source>
        <dbReference type="EMBL" id="SDH07254.1"/>
    </source>
</evidence>
<proteinExistence type="predicted"/>
<dbReference type="RefSeq" id="WP_093272095.1">
    <property type="nucleotide sequence ID" value="NZ_FNDD01000007.1"/>
</dbReference>
<sequence length="274" mass="30570">MIKALHGASTFHSNVLSDVEIAHQTGYQGIEFFIDKLVRYLENGGNATSLKQRLDAHQLQTTCINALMGIDRHSAQDRDALITQARRITEVANQLECPTVQLNPGHYADHLSHAQRLDIITENIGEIAQFGEKYGIRYQIEFIASSEFNTLPMALEVIDRLATTNVGLVMDFWHLYARGVSTPQDVANLDPALIYGVHFCDGRKPQAGEAWDETVLRAYMPGEGEIDIQAFVAAVKSTGYDGAWSPELISPRHWEYEHSAIATACLHNMSQFID</sequence>
<dbReference type="GO" id="GO:0016853">
    <property type="term" value="F:isomerase activity"/>
    <property type="evidence" value="ECO:0007669"/>
    <property type="project" value="UniProtKB-KW"/>
</dbReference>
<dbReference type="InterPro" id="IPR013022">
    <property type="entry name" value="Xyl_isomerase-like_TIM-brl"/>
</dbReference>
<evidence type="ECO:0000259" key="1">
    <source>
        <dbReference type="Pfam" id="PF01261"/>
    </source>
</evidence>
<dbReference type="Gene3D" id="3.20.20.150">
    <property type="entry name" value="Divalent-metal-dependent TIM barrel enzymes"/>
    <property type="match status" value="1"/>
</dbReference>
<keyword evidence="2" id="KW-0413">Isomerase</keyword>
<dbReference type="OrthoDB" id="9780241at2"/>
<dbReference type="InterPro" id="IPR036237">
    <property type="entry name" value="Xyl_isomerase-like_sf"/>
</dbReference>
<dbReference type="SUPFAM" id="SSF51658">
    <property type="entry name" value="Xylose isomerase-like"/>
    <property type="match status" value="1"/>
</dbReference>
<keyword evidence="3" id="KW-1185">Reference proteome</keyword>